<name>A0A7T8JUJ5_CALRO</name>
<keyword evidence="2" id="KW-1185">Reference proteome</keyword>
<accession>A0A7T8JUJ5</accession>
<feature type="non-terminal residue" evidence="1">
    <location>
        <position position="1"/>
    </location>
</feature>
<evidence type="ECO:0000313" key="2">
    <source>
        <dbReference type="Proteomes" id="UP000595437"/>
    </source>
</evidence>
<sequence>LEKSIKHRRDFLVPFAKNRGLSKQLVSKAVNEDLGYRSYRMAKHILTAYMKATRLTNGK</sequence>
<reference evidence="2" key="1">
    <citation type="submission" date="2021-01" db="EMBL/GenBank/DDBJ databases">
        <title>Caligus Genome Assembly.</title>
        <authorList>
            <person name="Gallardo-Escarate C."/>
        </authorList>
    </citation>
    <scope>NUCLEOTIDE SEQUENCE [LARGE SCALE GENOMIC DNA]</scope>
</reference>
<dbReference type="AlphaFoldDB" id="A0A7T8JUJ5"/>
<evidence type="ECO:0000313" key="1">
    <source>
        <dbReference type="EMBL" id="QQP34646.1"/>
    </source>
</evidence>
<gene>
    <name evidence="1" type="ORF">FKW44_022602</name>
</gene>
<protein>
    <submittedName>
        <fullName evidence="1">Uncharacterized protein</fullName>
    </submittedName>
</protein>
<dbReference type="EMBL" id="CP045906">
    <property type="protein sequence ID" value="QQP34646.1"/>
    <property type="molecule type" value="Genomic_DNA"/>
</dbReference>
<organism evidence="1 2">
    <name type="scientific">Caligus rogercresseyi</name>
    <name type="common">Sea louse</name>
    <dbReference type="NCBI Taxonomy" id="217165"/>
    <lineage>
        <taxon>Eukaryota</taxon>
        <taxon>Metazoa</taxon>
        <taxon>Ecdysozoa</taxon>
        <taxon>Arthropoda</taxon>
        <taxon>Crustacea</taxon>
        <taxon>Multicrustacea</taxon>
        <taxon>Hexanauplia</taxon>
        <taxon>Copepoda</taxon>
        <taxon>Siphonostomatoida</taxon>
        <taxon>Caligidae</taxon>
        <taxon>Caligus</taxon>
    </lineage>
</organism>
<proteinExistence type="predicted"/>
<feature type="non-terminal residue" evidence="1">
    <location>
        <position position="59"/>
    </location>
</feature>
<dbReference type="Proteomes" id="UP000595437">
    <property type="component" value="Chromosome 17"/>
</dbReference>